<comment type="caution">
    <text evidence="2">The sequence shown here is derived from an EMBL/GenBank/DDBJ whole genome shotgun (WGS) entry which is preliminary data.</text>
</comment>
<evidence type="ECO:0000313" key="12">
    <source>
        <dbReference type="Proteomes" id="UP000034566"/>
    </source>
</evidence>
<dbReference type="AlphaFoldDB" id="A0A0F8G948"/>
<gene>
    <name evidence="1" type="ORF">DU33_11150</name>
    <name evidence="3" type="ORF">DU45_15565</name>
    <name evidence="6" type="ORF">DU56_16845</name>
    <name evidence="2" type="ORF">DU64_10130</name>
    <name evidence="4" type="ORF">DU66_14760</name>
    <name evidence="5" type="ORF">DU68_09970</name>
</gene>
<dbReference type="EMBL" id="JJPW01000005">
    <property type="protein sequence ID" value="KKH04162.1"/>
    <property type="molecule type" value="Genomic_DNA"/>
</dbReference>
<dbReference type="Proteomes" id="UP000034188">
    <property type="component" value="Unassembled WGS sequence"/>
</dbReference>
<proteinExistence type="predicted"/>
<dbReference type="EMBL" id="JJPK01000039">
    <property type="protein sequence ID" value="KKG63364.1"/>
    <property type="molecule type" value="Genomic_DNA"/>
</dbReference>
<dbReference type="Proteomes" id="UP000034253">
    <property type="component" value="Unassembled WGS sequence"/>
</dbReference>
<evidence type="ECO:0000313" key="4">
    <source>
        <dbReference type="EMBL" id="KKG97709.1"/>
    </source>
</evidence>
<dbReference type="Proteomes" id="UP000034468">
    <property type="component" value="Unassembled WGS sequence"/>
</dbReference>
<dbReference type="Proteomes" id="UP000034279">
    <property type="component" value="Unassembled WGS sequence"/>
</dbReference>
<dbReference type="EMBL" id="JJPU01000086">
    <property type="protein sequence ID" value="KKG97709.1"/>
    <property type="molecule type" value="Genomic_DNA"/>
</dbReference>
<dbReference type="Proteomes" id="UP000034566">
    <property type="component" value="Unassembled WGS sequence"/>
</dbReference>
<organism evidence="2 10">
    <name type="scientific">Methanosarcina mazei</name>
    <name type="common">Methanosarcina frisia</name>
    <dbReference type="NCBI Taxonomy" id="2209"/>
    <lineage>
        <taxon>Archaea</taxon>
        <taxon>Methanobacteriati</taxon>
        <taxon>Methanobacteriota</taxon>
        <taxon>Stenosarchaea group</taxon>
        <taxon>Methanomicrobia</taxon>
        <taxon>Methanosarcinales</taxon>
        <taxon>Methanosarcinaceae</taxon>
        <taxon>Methanosarcina</taxon>
    </lineage>
</organism>
<dbReference type="Pfam" id="PF10621">
    <property type="entry name" value="FpoO"/>
    <property type="match status" value="1"/>
</dbReference>
<dbReference type="PROSITE" id="PS00197">
    <property type="entry name" value="2FE2S_FER_1"/>
    <property type="match status" value="1"/>
</dbReference>
<dbReference type="GO" id="GO:0051537">
    <property type="term" value="F:2 iron, 2 sulfur cluster binding"/>
    <property type="evidence" value="ECO:0007669"/>
    <property type="project" value="InterPro"/>
</dbReference>
<evidence type="ECO:0000313" key="11">
    <source>
        <dbReference type="Proteomes" id="UP000034468"/>
    </source>
</evidence>
<dbReference type="Proteomes" id="UP000033835">
    <property type="component" value="Unassembled WGS sequence"/>
</dbReference>
<dbReference type="EMBL" id="JJPJ01000091">
    <property type="protein sequence ID" value="KKG60951.1"/>
    <property type="molecule type" value="Genomic_DNA"/>
</dbReference>
<evidence type="ECO:0000313" key="3">
    <source>
        <dbReference type="EMBL" id="KKG63364.1"/>
    </source>
</evidence>
<evidence type="ECO:0000313" key="9">
    <source>
        <dbReference type="Proteomes" id="UP000034253"/>
    </source>
</evidence>
<accession>A0A0F8G948</accession>
<evidence type="ECO:0000313" key="1">
    <source>
        <dbReference type="EMBL" id="KKG50294.1"/>
    </source>
</evidence>
<evidence type="ECO:0000313" key="8">
    <source>
        <dbReference type="Proteomes" id="UP000034188"/>
    </source>
</evidence>
<dbReference type="InterPro" id="IPR006058">
    <property type="entry name" value="2Fe2S_fd_BS"/>
</dbReference>
<dbReference type="PATRIC" id="fig|2209.42.peg.2460"/>
<reference evidence="7 8" key="1">
    <citation type="journal article" date="2015" name="ISME J.">
        <title>Genomic and phenotypic differentiation among Methanosarcina mazei populations from Columbia River sediment.</title>
        <authorList>
            <person name="Youngblut N.D."/>
            <person name="Wirth J.S."/>
            <person name="Henriksen J.R."/>
            <person name="Smith M."/>
            <person name="Simon H."/>
            <person name="Metcalf W.W."/>
            <person name="Whitaker R.J."/>
        </authorList>
    </citation>
    <scope>NUCLEOTIDE SEQUENCE [LARGE SCALE GENOMIC DNA]</scope>
    <source>
        <strain evidence="1 8">3.F.T.1A.1</strain>
        <strain evidence="2 10">3.F.T.1A.2</strain>
        <strain evidence="3 12">3.F.T.1A.4</strain>
        <strain evidence="4 11">3.H.M.1B.1</strain>
        <strain evidence="5 7">3.H.M.1B.2</strain>
        <strain evidence="6 9">3.H.M.1B.5</strain>
    </source>
</reference>
<dbReference type="EMBL" id="JJPV01000036">
    <property type="protein sequence ID" value="KKH02001.1"/>
    <property type="molecule type" value="Genomic_DNA"/>
</dbReference>
<sequence length="131" mass="15034">MTDCDLCGKGIPTVIPVRVFRPLLRFAYPEGVWKGLCETCLDSAQKTYLEVNRNHTSCRRGKCSLCGDKTGVFSVELQIPDFSKGVVKKDVDLCYRCLKSVDEAYIRYKREQIEQDHEQGRIHGHEHVHPH</sequence>
<protein>
    <submittedName>
        <fullName evidence="2">Dehydrogenase</fullName>
    </submittedName>
</protein>
<evidence type="ECO:0000313" key="5">
    <source>
        <dbReference type="EMBL" id="KKH02001.1"/>
    </source>
</evidence>
<name>A0A0F8G948_METMZ</name>
<dbReference type="RefSeq" id="WP_048038791.1">
    <property type="nucleotide sequence ID" value="NZ_JJPI01000141.1"/>
</dbReference>
<dbReference type="EMBL" id="JJPI01000141">
    <property type="protein sequence ID" value="KKG50294.1"/>
    <property type="molecule type" value="Genomic_DNA"/>
</dbReference>
<evidence type="ECO:0000313" key="2">
    <source>
        <dbReference type="EMBL" id="KKG60951.1"/>
    </source>
</evidence>
<evidence type="ECO:0000313" key="10">
    <source>
        <dbReference type="Proteomes" id="UP000034279"/>
    </source>
</evidence>
<evidence type="ECO:0000313" key="7">
    <source>
        <dbReference type="Proteomes" id="UP000033835"/>
    </source>
</evidence>
<dbReference type="InterPro" id="IPR018288">
    <property type="entry name" value="F420H2-DH_FpoO"/>
</dbReference>
<evidence type="ECO:0000313" key="6">
    <source>
        <dbReference type="EMBL" id="KKH04162.1"/>
    </source>
</evidence>